<protein>
    <submittedName>
        <fullName evidence="6">Endonuclease G</fullName>
    </submittedName>
</protein>
<gene>
    <name evidence="6" type="ORF">BXY39_1747</name>
</gene>
<dbReference type="InterPro" id="IPR044929">
    <property type="entry name" value="DNA/RNA_non-sp_Endonuclease_sf"/>
</dbReference>
<evidence type="ECO:0000313" key="7">
    <source>
        <dbReference type="Proteomes" id="UP000271227"/>
    </source>
</evidence>
<dbReference type="GO" id="GO:0046872">
    <property type="term" value="F:metal ion binding"/>
    <property type="evidence" value="ECO:0007669"/>
    <property type="project" value="UniProtKB-KW"/>
</dbReference>
<evidence type="ECO:0000256" key="3">
    <source>
        <dbReference type="SAM" id="MobiDB-lite"/>
    </source>
</evidence>
<dbReference type="RefSeq" id="WP_170163716.1">
    <property type="nucleotide sequence ID" value="NZ_REFR01000011.1"/>
</dbReference>
<dbReference type="SUPFAM" id="SSF54060">
    <property type="entry name" value="His-Me finger endonucleases"/>
    <property type="match status" value="1"/>
</dbReference>
<evidence type="ECO:0000259" key="4">
    <source>
        <dbReference type="SMART" id="SM00477"/>
    </source>
</evidence>
<dbReference type="InterPro" id="IPR044925">
    <property type="entry name" value="His-Me_finger_sf"/>
</dbReference>
<comment type="caution">
    <text evidence="6">The sequence shown here is derived from an EMBL/GenBank/DDBJ whole genome shotgun (WGS) entry which is preliminary data.</text>
</comment>
<dbReference type="GO" id="GO:0004519">
    <property type="term" value="F:endonuclease activity"/>
    <property type="evidence" value="ECO:0007669"/>
    <property type="project" value="UniProtKB-KW"/>
</dbReference>
<dbReference type="Pfam" id="PF01223">
    <property type="entry name" value="Endonuclease_NS"/>
    <property type="match status" value="1"/>
</dbReference>
<evidence type="ECO:0000256" key="2">
    <source>
        <dbReference type="PIRSR" id="PIRSR640255-2"/>
    </source>
</evidence>
<dbReference type="SMART" id="SM00477">
    <property type="entry name" value="NUC"/>
    <property type="match status" value="1"/>
</dbReference>
<feature type="active site" description="Proton acceptor" evidence="1">
    <location>
        <position position="121"/>
    </location>
</feature>
<dbReference type="AlphaFoldDB" id="A0A3M0CGM4"/>
<feature type="domain" description="ENPP1-3/EXOG-like endonuclease/phosphodiesterase" evidence="4">
    <location>
        <begin position="47"/>
        <end position="266"/>
    </location>
</feature>
<keyword evidence="6" id="KW-0540">Nuclease</keyword>
<feature type="region of interest" description="Disordered" evidence="3">
    <location>
        <begin position="94"/>
        <end position="119"/>
    </location>
</feature>
<dbReference type="Gene3D" id="3.40.570.10">
    <property type="entry name" value="Extracellular Endonuclease, subunit A"/>
    <property type="match status" value="1"/>
</dbReference>
<dbReference type="InParanoid" id="A0A3M0CGM4"/>
<dbReference type="SMART" id="SM00892">
    <property type="entry name" value="Endonuclease_NS"/>
    <property type="match status" value="1"/>
</dbReference>
<dbReference type="InterPro" id="IPR001604">
    <property type="entry name" value="Endo_G_ENPP1-like_dom"/>
</dbReference>
<evidence type="ECO:0000313" key="6">
    <source>
        <dbReference type="EMBL" id="RMB07660.1"/>
    </source>
</evidence>
<dbReference type="EMBL" id="REFR01000011">
    <property type="protein sequence ID" value="RMB07660.1"/>
    <property type="molecule type" value="Genomic_DNA"/>
</dbReference>
<dbReference type="InterPro" id="IPR040255">
    <property type="entry name" value="Non-specific_endonuclease"/>
</dbReference>
<dbReference type="GO" id="GO:0003676">
    <property type="term" value="F:nucleic acid binding"/>
    <property type="evidence" value="ECO:0007669"/>
    <property type="project" value="InterPro"/>
</dbReference>
<keyword evidence="6" id="KW-0378">Hydrolase</keyword>
<proteinExistence type="predicted"/>
<accession>A0A3M0CGM4</accession>
<feature type="binding site" evidence="2">
    <location>
        <position position="154"/>
    </location>
    <ligand>
        <name>Mg(2+)</name>
        <dbReference type="ChEBI" id="CHEBI:18420"/>
        <note>catalytic</note>
    </ligand>
</feature>
<dbReference type="PANTHER" id="PTHR13966">
    <property type="entry name" value="ENDONUCLEASE RELATED"/>
    <property type="match status" value="1"/>
</dbReference>
<evidence type="ECO:0000259" key="5">
    <source>
        <dbReference type="SMART" id="SM00892"/>
    </source>
</evidence>
<reference evidence="6 7" key="1">
    <citation type="submission" date="2018-10" db="EMBL/GenBank/DDBJ databases">
        <title>Genomic Encyclopedia of Archaeal and Bacterial Type Strains, Phase II (KMG-II): from individual species to whole genera.</title>
        <authorList>
            <person name="Goeker M."/>
        </authorList>
    </citation>
    <scope>NUCLEOTIDE SEQUENCE [LARGE SCALE GENOMIC DNA]</scope>
    <source>
        <strain evidence="6 7">DSM 25217</strain>
    </source>
</reference>
<dbReference type="InterPro" id="IPR020821">
    <property type="entry name" value="ENPP1-3/EXOG-like_nuc-like"/>
</dbReference>
<keyword evidence="7" id="KW-1185">Reference proteome</keyword>
<sequence>MPETDDTYDNSEIHPDCKPSEYLIDLFCFNGRPFNKDPDHKVTVLINHGYVVGFSSFRKQPLWAAYRVADADHHVDYDRPQLFYDDERLSAGDRIDPRPFGKIPDPDPNAGGRQVPLNRGHLVPNEAINQQFGRLAQMETFFMSNMSPQYARMNQGIWANLEARILNDYAPAMDHVWVLVGPIFGDNPPVVTRSGSGVQIPVPESYYCILFDPIRYPYGRMSNVEVLALTIPQSAGREQLSQRHITSIDAIERATQLDFLTRLPNRAEARAEALMADDIWAPTPRRRRTALEIEPDQ</sequence>
<name>A0A3M0CGM4_9PROT</name>
<feature type="domain" description="DNA/RNA non-specific endonuclease/pyrophosphatase/phosphodiesterase" evidence="5">
    <location>
        <begin position="46"/>
        <end position="266"/>
    </location>
</feature>
<keyword evidence="6" id="KW-0255">Endonuclease</keyword>
<dbReference type="GO" id="GO:0016787">
    <property type="term" value="F:hydrolase activity"/>
    <property type="evidence" value="ECO:0007669"/>
    <property type="project" value="InterPro"/>
</dbReference>
<dbReference type="Proteomes" id="UP000271227">
    <property type="component" value="Unassembled WGS sequence"/>
</dbReference>
<dbReference type="PANTHER" id="PTHR13966:SF5">
    <property type="entry name" value="ENDONUCLEASE G, MITOCHONDRIAL"/>
    <property type="match status" value="1"/>
</dbReference>
<evidence type="ECO:0000256" key="1">
    <source>
        <dbReference type="PIRSR" id="PIRSR640255-1"/>
    </source>
</evidence>
<keyword evidence="2" id="KW-0479">Metal-binding</keyword>
<organism evidence="6 7">
    <name type="scientific">Eilatimonas milleporae</name>
    <dbReference type="NCBI Taxonomy" id="911205"/>
    <lineage>
        <taxon>Bacteria</taxon>
        <taxon>Pseudomonadati</taxon>
        <taxon>Pseudomonadota</taxon>
        <taxon>Alphaproteobacteria</taxon>
        <taxon>Kordiimonadales</taxon>
        <taxon>Kordiimonadaceae</taxon>
        <taxon>Eilatimonas</taxon>
    </lineage>
</organism>